<dbReference type="Pfam" id="PF21175">
    <property type="entry name" value="RecR_C"/>
    <property type="match status" value="1"/>
</dbReference>
<evidence type="ECO:0000313" key="10">
    <source>
        <dbReference type="EMBL" id="SPE09705.1"/>
    </source>
</evidence>
<dbReference type="NCBIfam" id="TIGR00615">
    <property type="entry name" value="recR"/>
    <property type="match status" value="1"/>
</dbReference>
<comment type="function">
    <text evidence="7">May play a role in DNA repair. It seems to be involved in an RecBC-independent recombinational process of DNA repair. It may act with RecF and RecO.</text>
</comment>
<dbReference type="Proteomes" id="UP000239237">
    <property type="component" value="Unassembled WGS sequence"/>
</dbReference>
<evidence type="ECO:0000256" key="2">
    <source>
        <dbReference type="ARBA" id="ARBA00022763"/>
    </source>
</evidence>
<dbReference type="Gene3D" id="3.40.1360.10">
    <property type="match status" value="1"/>
</dbReference>
<dbReference type="Proteomes" id="UP000237923">
    <property type="component" value="Unassembled WGS sequence"/>
</dbReference>
<keyword evidence="12" id="KW-1185">Reference proteome</keyword>
<dbReference type="EMBL" id="OKQU01000004">
    <property type="protein sequence ID" value="SPE09705.1"/>
    <property type="molecule type" value="Genomic_DNA"/>
</dbReference>
<dbReference type="CDD" id="cd01025">
    <property type="entry name" value="TOPRIM_recR"/>
    <property type="match status" value="1"/>
</dbReference>
<evidence type="ECO:0000313" key="12">
    <source>
        <dbReference type="Proteomes" id="UP000239237"/>
    </source>
</evidence>
<keyword evidence="4 7" id="KW-0862">Zinc</keyword>
<reference evidence="10 11" key="1">
    <citation type="submission" date="2018-02" db="EMBL/GenBank/DDBJ databases">
        <authorList>
            <person name="Cohen D.B."/>
            <person name="Kent A.D."/>
        </authorList>
    </citation>
    <scope>NUCLEOTIDE SEQUENCE [LARGE SCALE GENOMIC DNA]</scope>
    <source>
        <strain evidence="10 11">CECT 9216</strain>
    </source>
</reference>
<dbReference type="PANTHER" id="PTHR30446:SF0">
    <property type="entry name" value="RECOMBINATION PROTEIN RECR"/>
    <property type="match status" value="1"/>
</dbReference>
<keyword evidence="1 7" id="KW-0479">Metal-binding</keyword>
<dbReference type="GO" id="GO:0006310">
    <property type="term" value="P:DNA recombination"/>
    <property type="evidence" value="ECO:0007669"/>
    <property type="project" value="UniProtKB-UniRule"/>
</dbReference>
<dbReference type="SUPFAM" id="SSF111304">
    <property type="entry name" value="Recombination protein RecR"/>
    <property type="match status" value="1"/>
</dbReference>
<evidence type="ECO:0000259" key="8">
    <source>
        <dbReference type="PROSITE" id="PS50880"/>
    </source>
</evidence>
<dbReference type="Gene3D" id="1.10.8.420">
    <property type="entry name" value="RecR Domain 1"/>
    <property type="match status" value="1"/>
</dbReference>
<gene>
    <name evidence="7 10" type="primary">recR</name>
    <name evidence="9" type="ORF">LES8486_01897</name>
    <name evidence="10" type="ORF">LES9216_01897</name>
</gene>
<evidence type="ECO:0000313" key="9">
    <source>
        <dbReference type="EMBL" id="SPD94762.1"/>
    </source>
</evidence>
<organism evidence="10 11">
    <name type="scientific">Leuconostoc suionicum</name>
    <dbReference type="NCBI Taxonomy" id="1511761"/>
    <lineage>
        <taxon>Bacteria</taxon>
        <taxon>Bacillati</taxon>
        <taxon>Bacillota</taxon>
        <taxon>Bacilli</taxon>
        <taxon>Lactobacillales</taxon>
        <taxon>Lactobacillaceae</taxon>
        <taxon>Leuconostoc</taxon>
    </lineage>
</organism>
<protein>
    <recommendedName>
        <fullName evidence="7">Recombination protein RecR</fullName>
    </recommendedName>
</protein>
<dbReference type="EMBL" id="OKQR01000005">
    <property type="protein sequence ID" value="SPD94762.1"/>
    <property type="molecule type" value="Genomic_DNA"/>
</dbReference>
<keyword evidence="5 7" id="KW-0233">DNA recombination</keyword>
<accession>A0A2N9KG99</accession>
<dbReference type="AlphaFoldDB" id="A0A2N9KG99"/>
<dbReference type="GO" id="GO:0006281">
    <property type="term" value="P:DNA repair"/>
    <property type="evidence" value="ECO:0007669"/>
    <property type="project" value="UniProtKB-UniRule"/>
</dbReference>
<comment type="similarity">
    <text evidence="7">Belongs to the RecR family.</text>
</comment>
<dbReference type="GO" id="GO:0003677">
    <property type="term" value="F:DNA binding"/>
    <property type="evidence" value="ECO:0007669"/>
    <property type="project" value="UniProtKB-UniRule"/>
</dbReference>
<evidence type="ECO:0000256" key="3">
    <source>
        <dbReference type="ARBA" id="ARBA00022771"/>
    </source>
</evidence>
<keyword evidence="3 7" id="KW-0863">Zinc-finger</keyword>
<dbReference type="HAMAP" id="MF_00017">
    <property type="entry name" value="RecR"/>
    <property type="match status" value="1"/>
</dbReference>
<dbReference type="PROSITE" id="PS50880">
    <property type="entry name" value="TOPRIM"/>
    <property type="match status" value="1"/>
</dbReference>
<dbReference type="Gene3D" id="3.30.60.80">
    <property type="match status" value="1"/>
</dbReference>
<keyword evidence="6 7" id="KW-0234">DNA repair</keyword>
<evidence type="ECO:0000256" key="6">
    <source>
        <dbReference type="ARBA" id="ARBA00023204"/>
    </source>
</evidence>
<dbReference type="Pfam" id="PF13662">
    <property type="entry name" value="Toprim_4"/>
    <property type="match status" value="1"/>
</dbReference>
<evidence type="ECO:0000256" key="7">
    <source>
        <dbReference type="HAMAP-Rule" id="MF_00017"/>
    </source>
</evidence>
<proteinExistence type="inferred from homology"/>
<feature type="domain" description="Toprim" evidence="8">
    <location>
        <begin position="94"/>
        <end position="190"/>
    </location>
</feature>
<dbReference type="Pfam" id="PF02132">
    <property type="entry name" value="RecR_ZnF"/>
    <property type="match status" value="1"/>
</dbReference>
<dbReference type="PANTHER" id="PTHR30446">
    <property type="entry name" value="RECOMBINATION PROTEIN RECR"/>
    <property type="match status" value="1"/>
</dbReference>
<evidence type="ECO:0000256" key="4">
    <source>
        <dbReference type="ARBA" id="ARBA00022833"/>
    </source>
</evidence>
<evidence type="ECO:0000256" key="1">
    <source>
        <dbReference type="ARBA" id="ARBA00022723"/>
    </source>
</evidence>
<evidence type="ECO:0000256" key="5">
    <source>
        <dbReference type="ARBA" id="ARBA00023172"/>
    </source>
</evidence>
<evidence type="ECO:0000313" key="11">
    <source>
        <dbReference type="Proteomes" id="UP000237923"/>
    </source>
</evidence>
<dbReference type="Gene3D" id="6.10.250.240">
    <property type="match status" value="1"/>
</dbReference>
<name>A0A2N9KG99_9LACO</name>
<dbReference type="InterPro" id="IPR034137">
    <property type="entry name" value="TOPRIM_RecR"/>
</dbReference>
<dbReference type="PROSITE" id="PS01300">
    <property type="entry name" value="RECR"/>
    <property type="match status" value="1"/>
</dbReference>
<dbReference type="InterPro" id="IPR006171">
    <property type="entry name" value="TOPRIM_dom"/>
</dbReference>
<dbReference type="SMART" id="SM00493">
    <property type="entry name" value="TOPRIM"/>
    <property type="match status" value="1"/>
</dbReference>
<dbReference type="Pfam" id="PF21176">
    <property type="entry name" value="RecR_HhH"/>
    <property type="match status" value="1"/>
</dbReference>
<reference evidence="9 12" key="2">
    <citation type="submission" date="2018-02" db="EMBL/GenBank/DDBJ databases">
        <authorList>
            <person name="Rodrigo-Torres L."/>
            <person name="Arahal R. D."/>
            <person name="Lucena T."/>
        </authorList>
    </citation>
    <scope>NUCLEOTIDE SEQUENCE [LARGE SCALE GENOMIC DNA]</scope>
    <source>
        <strain evidence="9 12">CECT 8486</strain>
    </source>
</reference>
<keyword evidence="2 7" id="KW-0227">DNA damage</keyword>
<dbReference type="InterPro" id="IPR000093">
    <property type="entry name" value="DNA_Rcmb_RecR"/>
</dbReference>
<dbReference type="GO" id="GO:0008270">
    <property type="term" value="F:zinc ion binding"/>
    <property type="evidence" value="ECO:0007669"/>
    <property type="project" value="UniProtKB-KW"/>
</dbReference>
<comment type="caution">
    <text evidence="7">Lacks conserved residue(s) required for the propagation of feature annotation.</text>
</comment>
<sequence length="213" mass="23408">MFNAVRVRHFENMQYPEPIAKLIDSYTKLPGIGPKTATRLAFYTLGMNEEDVQDFSKALISAKTDLTFCSICGNITATDSDPCVICRDQSRDQSTIFVVENSRDVMAMENTRDYHGLYHVLNGVISPSAGTGPEDINLPSLIRRLSEHEEIKEVIVGTNANAEGEATAMYLARLLKPAGIEVTRLAHGLAVGSDIDYADELTLIKAVQGRTKL</sequence>
<dbReference type="InterPro" id="IPR015967">
    <property type="entry name" value="Rcmb_RecR_Znf"/>
</dbReference>
<dbReference type="InterPro" id="IPR023627">
    <property type="entry name" value="Rcmb_RecR"/>
</dbReference>